<evidence type="ECO:0000259" key="1">
    <source>
        <dbReference type="Pfam" id="PF05134"/>
    </source>
</evidence>
<name>A0A936ZJZ4_9BURK</name>
<dbReference type="Proteomes" id="UP000613011">
    <property type="component" value="Unassembled WGS sequence"/>
</dbReference>
<organism evidence="2 3">
    <name type="scientific">Ramlibacter aurantiacus</name>
    <dbReference type="NCBI Taxonomy" id="2801330"/>
    <lineage>
        <taxon>Bacteria</taxon>
        <taxon>Pseudomonadati</taxon>
        <taxon>Pseudomonadota</taxon>
        <taxon>Betaproteobacteria</taxon>
        <taxon>Burkholderiales</taxon>
        <taxon>Comamonadaceae</taxon>
        <taxon>Ramlibacter</taxon>
    </lineage>
</organism>
<dbReference type="Pfam" id="PF05134">
    <property type="entry name" value="T2SSL"/>
    <property type="match status" value="1"/>
</dbReference>
<dbReference type="GO" id="GO:0009276">
    <property type="term" value="C:Gram-negative-bacterium-type cell wall"/>
    <property type="evidence" value="ECO:0007669"/>
    <property type="project" value="InterPro"/>
</dbReference>
<dbReference type="InterPro" id="IPR007812">
    <property type="entry name" value="T2SS_protein-GspL"/>
</dbReference>
<protein>
    <submittedName>
        <fullName evidence="2">General secretion pathway protein GspL</fullName>
    </submittedName>
</protein>
<dbReference type="EMBL" id="JAEQNA010000009">
    <property type="protein sequence ID" value="MBL0422739.1"/>
    <property type="molecule type" value="Genomic_DNA"/>
</dbReference>
<reference evidence="2" key="1">
    <citation type="submission" date="2021-01" db="EMBL/GenBank/DDBJ databases">
        <title>Ramlibacter sp. strain AW1 16S ribosomal RNA gene Genome sequencing and assembly.</title>
        <authorList>
            <person name="Kang M."/>
        </authorList>
    </citation>
    <scope>NUCLEOTIDE SEQUENCE</scope>
    <source>
        <strain evidence="2">AW1</strain>
    </source>
</reference>
<dbReference type="GO" id="GO:0015628">
    <property type="term" value="P:protein secretion by the type II secretion system"/>
    <property type="evidence" value="ECO:0007669"/>
    <property type="project" value="InterPro"/>
</dbReference>
<dbReference type="GO" id="GO:0015627">
    <property type="term" value="C:type II protein secretion system complex"/>
    <property type="evidence" value="ECO:0007669"/>
    <property type="project" value="InterPro"/>
</dbReference>
<proteinExistence type="predicted"/>
<feature type="domain" description="GspL cytoplasmic actin-ATPase-like" evidence="1">
    <location>
        <begin position="24"/>
        <end position="142"/>
    </location>
</feature>
<evidence type="ECO:0000313" key="2">
    <source>
        <dbReference type="EMBL" id="MBL0422739.1"/>
    </source>
</evidence>
<dbReference type="NCBIfam" id="TIGR01709">
    <property type="entry name" value="typeII_sec_gspL"/>
    <property type="match status" value="1"/>
</dbReference>
<dbReference type="RefSeq" id="WP_201685875.1">
    <property type="nucleotide sequence ID" value="NZ_JAEQNA010000009.1"/>
</dbReference>
<gene>
    <name evidence="2" type="ORF">JI739_20560</name>
</gene>
<dbReference type="InterPro" id="IPR043129">
    <property type="entry name" value="ATPase_NBD"/>
</dbReference>
<dbReference type="AlphaFoldDB" id="A0A936ZJZ4"/>
<keyword evidence="3" id="KW-1185">Reference proteome</keyword>
<dbReference type="Gene3D" id="3.30.420.380">
    <property type="match status" value="1"/>
</dbReference>
<comment type="caution">
    <text evidence="2">The sequence shown here is derived from an EMBL/GenBank/DDBJ whole genome shotgun (WGS) entry which is preliminary data.</text>
</comment>
<dbReference type="SUPFAM" id="SSF53067">
    <property type="entry name" value="Actin-like ATPase domain"/>
    <property type="match status" value="1"/>
</dbReference>
<accession>A0A936ZJZ4</accession>
<evidence type="ECO:0000313" key="3">
    <source>
        <dbReference type="Proteomes" id="UP000613011"/>
    </source>
</evidence>
<sequence>MSSLYVLLPLEPASAHSEFAYVLSPDGRSVAAQATTTAALLPAPSGAGAEVVAIAPAHALSWHRADLPRGVQPASARLRSVLEGLLEDQLLDDVDQVHFAVQPDARAGAPVWVAVCQRTWLRNALQALESAGRPANRVVPEVAPETPGGLHLIGEPEQAQLIAHGPEGVLMLPLSPGATSLLPALPEDAPCFAEPALAAQAEQLLQRPVVLQSAPQRWLQAAQSRWDLAQFELASSGRTRAMKKVSSLLGEVLRARQWRPARWGAALLVLANLVGVNAWAWRERALLQAKQDEVRATLTRTFPQVRVVVDAPVQMERELASLRQATGASSDRDLETLLTVLAGLSGERTASSIDYTGTELRVAGLGLTEAQVRDAQPALRSQGLVAQLNGDVLVIAPEARP</sequence>
<dbReference type="InterPro" id="IPR024230">
    <property type="entry name" value="GspL_cyto_dom"/>
</dbReference>